<accession>A0ABX7RBT3</accession>
<name>A0ABX7RBT3_9GAMM</name>
<evidence type="ECO:0000313" key="2">
    <source>
        <dbReference type="EMBL" id="QSX74953.1"/>
    </source>
</evidence>
<dbReference type="Proteomes" id="UP000663400">
    <property type="component" value="Chromosome"/>
</dbReference>
<keyword evidence="1" id="KW-0732">Signal</keyword>
<gene>
    <name evidence="2" type="ORF">HIV01_017745</name>
</gene>
<organism evidence="2 3">
    <name type="scientific">Lysobacter arenosi</name>
    <dbReference type="NCBI Taxonomy" id="2795387"/>
    <lineage>
        <taxon>Bacteria</taxon>
        <taxon>Pseudomonadati</taxon>
        <taxon>Pseudomonadota</taxon>
        <taxon>Gammaproteobacteria</taxon>
        <taxon>Lysobacterales</taxon>
        <taxon>Lysobacteraceae</taxon>
        <taxon>Lysobacter</taxon>
    </lineage>
</organism>
<evidence type="ECO:0000256" key="1">
    <source>
        <dbReference type="SAM" id="SignalP"/>
    </source>
</evidence>
<dbReference type="EMBL" id="CP071517">
    <property type="protein sequence ID" value="QSX74953.1"/>
    <property type="molecule type" value="Genomic_DNA"/>
</dbReference>
<evidence type="ECO:0000313" key="3">
    <source>
        <dbReference type="Proteomes" id="UP000663400"/>
    </source>
</evidence>
<proteinExistence type="predicted"/>
<sequence length="173" mass="18674">MRRSLLLAMSFFIATAAITASVSAAEPSLVGMIVPPWPEGLKSNTGSCVGSGSEPGQVCARSIATLDDAEDRTLKLLASEFVDRLGDEPRWRITDAVPYPILRRDELVVIATCQRDGIDDAGLIAIIDTGAVHAAELEMLPATRWAMRLDRATGKFVRVAPSRVRCYNEGSTE</sequence>
<feature type="signal peptide" evidence="1">
    <location>
        <begin position="1"/>
        <end position="24"/>
    </location>
</feature>
<protein>
    <submittedName>
        <fullName evidence="2">Uncharacterized protein</fullName>
    </submittedName>
</protein>
<keyword evidence="3" id="KW-1185">Reference proteome</keyword>
<dbReference type="RefSeq" id="WP_200604200.1">
    <property type="nucleotide sequence ID" value="NZ_CP071517.1"/>
</dbReference>
<reference evidence="2 3" key="1">
    <citation type="submission" date="2021-02" db="EMBL/GenBank/DDBJ databases">
        <title>Lysobacter arenosi sp. nov., isolated from soil of gangwondo yeongwol, south Korea.</title>
        <authorList>
            <person name="Kim K.R."/>
            <person name="Kim K.H."/>
            <person name="Jeon C.O."/>
        </authorList>
    </citation>
    <scope>NUCLEOTIDE SEQUENCE [LARGE SCALE GENOMIC DNA]</scope>
    <source>
        <strain evidence="2 3">R7</strain>
    </source>
</reference>
<feature type="chain" id="PRO_5046130484" evidence="1">
    <location>
        <begin position="25"/>
        <end position="173"/>
    </location>
</feature>